<dbReference type="SUPFAM" id="SSF56436">
    <property type="entry name" value="C-type lectin-like"/>
    <property type="match status" value="1"/>
</dbReference>
<dbReference type="InterPro" id="IPR016187">
    <property type="entry name" value="CTDL_fold"/>
</dbReference>
<sequence>MCWPTHVFKRQLVCAVLTALLPPTRASFDFLVLDSLTSAATGDQICRSLGYDTLTSAATGDQICRRLGYDGLAVVNTPESYAYLVRITEERRKIGKGVNIGLHVNAETVQFEWSDGRAVTVDTPWYVLGTQPSLNKPRGRIHHSSARISLESGRTRIHTACGNYLSPGALSVAFGNTLRHLEAVHASSHQSQSQTRTYLECALLCASDYRCRMAAFSSDTSQCRVLGPETGAVDIRPKHTSTLFVRSTF</sequence>
<proteinExistence type="predicted"/>
<dbReference type="InterPro" id="IPR003609">
    <property type="entry name" value="Pan_app"/>
</dbReference>
<dbReference type="InterPro" id="IPR016186">
    <property type="entry name" value="C-type_lectin-like/link_sf"/>
</dbReference>
<dbReference type="CDD" id="cd00037">
    <property type="entry name" value="CLECT"/>
    <property type="match status" value="1"/>
</dbReference>
<evidence type="ECO:0000313" key="4">
    <source>
        <dbReference type="Proteomes" id="UP000271974"/>
    </source>
</evidence>
<evidence type="ECO:0000259" key="2">
    <source>
        <dbReference type="Pfam" id="PF00024"/>
    </source>
</evidence>
<protein>
    <recommendedName>
        <fullName evidence="2">Apple domain-containing protein</fullName>
    </recommendedName>
</protein>
<gene>
    <name evidence="3" type="ORF">EGW08_018381</name>
</gene>
<dbReference type="Proteomes" id="UP000271974">
    <property type="component" value="Unassembled WGS sequence"/>
</dbReference>
<comment type="caution">
    <text evidence="3">The sequence shown here is derived from an EMBL/GenBank/DDBJ whole genome shotgun (WGS) entry which is preliminary data.</text>
</comment>
<dbReference type="EMBL" id="RQTK01000893">
    <property type="protein sequence ID" value="RUS73859.1"/>
    <property type="molecule type" value="Genomic_DNA"/>
</dbReference>
<reference evidence="3 4" key="1">
    <citation type="submission" date="2019-01" db="EMBL/GenBank/DDBJ databases">
        <title>A draft genome assembly of the solar-powered sea slug Elysia chlorotica.</title>
        <authorList>
            <person name="Cai H."/>
            <person name="Li Q."/>
            <person name="Fang X."/>
            <person name="Li J."/>
            <person name="Curtis N.E."/>
            <person name="Altenburger A."/>
            <person name="Shibata T."/>
            <person name="Feng M."/>
            <person name="Maeda T."/>
            <person name="Schwartz J.A."/>
            <person name="Shigenobu S."/>
            <person name="Lundholm N."/>
            <person name="Nishiyama T."/>
            <person name="Yang H."/>
            <person name="Hasebe M."/>
            <person name="Li S."/>
            <person name="Pierce S.K."/>
            <person name="Wang J."/>
        </authorList>
    </citation>
    <scope>NUCLEOTIDE SEQUENCE [LARGE SCALE GENOMIC DNA]</scope>
    <source>
        <strain evidence="3">EC2010</strain>
        <tissue evidence="3">Whole organism of an adult</tissue>
    </source>
</reference>
<dbReference type="AlphaFoldDB" id="A0A3S0ZBE8"/>
<name>A0A3S0ZBE8_ELYCH</name>
<organism evidence="3 4">
    <name type="scientific">Elysia chlorotica</name>
    <name type="common">Eastern emerald elysia</name>
    <name type="synonym">Sea slug</name>
    <dbReference type="NCBI Taxonomy" id="188477"/>
    <lineage>
        <taxon>Eukaryota</taxon>
        <taxon>Metazoa</taxon>
        <taxon>Spiralia</taxon>
        <taxon>Lophotrochozoa</taxon>
        <taxon>Mollusca</taxon>
        <taxon>Gastropoda</taxon>
        <taxon>Heterobranchia</taxon>
        <taxon>Euthyneura</taxon>
        <taxon>Panpulmonata</taxon>
        <taxon>Sacoglossa</taxon>
        <taxon>Placobranchoidea</taxon>
        <taxon>Plakobranchidae</taxon>
        <taxon>Elysia</taxon>
    </lineage>
</organism>
<dbReference type="Gene3D" id="3.10.100.10">
    <property type="entry name" value="Mannose-Binding Protein A, subunit A"/>
    <property type="match status" value="1"/>
</dbReference>
<accession>A0A3S0ZBE8</accession>
<dbReference type="OrthoDB" id="6062171at2759"/>
<feature type="signal peptide" evidence="1">
    <location>
        <begin position="1"/>
        <end position="26"/>
    </location>
</feature>
<dbReference type="Pfam" id="PF00024">
    <property type="entry name" value="PAN_1"/>
    <property type="match status" value="1"/>
</dbReference>
<feature type="chain" id="PRO_5018733482" description="Apple domain-containing protein" evidence="1">
    <location>
        <begin position="27"/>
        <end position="249"/>
    </location>
</feature>
<keyword evidence="1" id="KW-0732">Signal</keyword>
<feature type="domain" description="Apple" evidence="2">
    <location>
        <begin position="184"/>
        <end position="237"/>
    </location>
</feature>
<evidence type="ECO:0000313" key="3">
    <source>
        <dbReference type="EMBL" id="RUS73859.1"/>
    </source>
</evidence>
<keyword evidence="4" id="KW-1185">Reference proteome</keyword>
<evidence type="ECO:0000256" key="1">
    <source>
        <dbReference type="SAM" id="SignalP"/>
    </source>
</evidence>